<dbReference type="PANTHER" id="PTHR34260:SF1">
    <property type="entry name" value="UBIQUINOL-CYTOCHROME-C REDUCTASE COMPLEX ASSEMBLY FACTOR 2"/>
    <property type="match status" value="1"/>
</dbReference>
<evidence type="ECO:0000256" key="5">
    <source>
        <dbReference type="ARBA" id="ARBA00031206"/>
    </source>
</evidence>
<dbReference type="EMBL" id="GIIL01000336">
    <property type="protein sequence ID" value="NOV44062.1"/>
    <property type="molecule type" value="Transcribed_RNA"/>
</dbReference>
<dbReference type="GO" id="GO:0034551">
    <property type="term" value="P:mitochondrial respiratory chain complex III assembly"/>
    <property type="evidence" value="ECO:0007669"/>
    <property type="project" value="TreeGrafter"/>
</dbReference>
<evidence type="ECO:0000256" key="2">
    <source>
        <dbReference type="ARBA" id="ARBA00022946"/>
    </source>
</evidence>
<sequence>MASSYKTFMRILKKWPVDKTKKDRDLGRYLRDNVKKFFDQGEVTSLDENKCLKKLNALERLCANTHFTKYKRELNSSSTGLTSNQCSQVLSSDFLEYLENQDKGFVSKLAPEPKPVQA</sequence>
<evidence type="ECO:0000256" key="1">
    <source>
        <dbReference type="ARBA" id="ARBA00004436"/>
    </source>
</evidence>
<comment type="subcellular location">
    <subcellularLocation>
        <location evidence="1">Mitochondrion matrix</location>
        <location evidence="1">Mitochondrion nucleoid</location>
    </subcellularLocation>
</comment>
<reference evidence="7" key="1">
    <citation type="submission" date="2020-03" db="EMBL/GenBank/DDBJ databases">
        <title>Transcriptomic Profiling of the Digestive Tract of the Rat Flea, Xenopsylla cheopis, Following Blood Feeding and Infection with Yersinia pestis.</title>
        <authorList>
            <person name="Bland D.M."/>
            <person name="Martens C.A."/>
            <person name="Virtaneva K."/>
            <person name="Kanakabandi K."/>
            <person name="Long D."/>
            <person name="Rosenke R."/>
            <person name="Saturday G.A."/>
            <person name="Hoyt F.H."/>
            <person name="Bruno D.P."/>
            <person name="Ribeiro J.M.C."/>
            <person name="Hinnebusch J."/>
        </authorList>
    </citation>
    <scope>NUCLEOTIDE SEQUENCE</scope>
</reference>
<dbReference type="AlphaFoldDB" id="A0A6M2DD41"/>
<keyword evidence="4" id="KW-1135">Mitochondrion nucleoid</keyword>
<evidence type="ECO:0000313" key="7">
    <source>
        <dbReference type="EMBL" id="NOV44062.1"/>
    </source>
</evidence>
<proteinExistence type="predicted"/>
<evidence type="ECO:0000256" key="4">
    <source>
        <dbReference type="ARBA" id="ARBA00023271"/>
    </source>
</evidence>
<accession>A0A6M2DD41</accession>
<organism evidence="7">
    <name type="scientific">Xenopsylla cheopis</name>
    <name type="common">Oriental rat flea</name>
    <name type="synonym">Pulex cheopis</name>
    <dbReference type="NCBI Taxonomy" id="163159"/>
    <lineage>
        <taxon>Eukaryota</taxon>
        <taxon>Metazoa</taxon>
        <taxon>Ecdysozoa</taxon>
        <taxon>Arthropoda</taxon>
        <taxon>Hexapoda</taxon>
        <taxon>Insecta</taxon>
        <taxon>Pterygota</taxon>
        <taxon>Neoptera</taxon>
        <taxon>Endopterygota</taxon>
        <taxon>Siphonaptera</taxon>
        <taxon>Pulicidae</taxon>
        <taxon>Xenopsyllinae</taxon>
        <taxon>Xenopsylla</taxon>
    </lineage>
</organism>
<keyword evidence="3" id="KW-0496">Mitochondrion</keyword>
<evidence type="ECO:0000256" key="6">
    <source>
        <dbReference type="ARBA" id="ARBA00032983"/>
    </source>
</evidence>
<dbReference type="GO" id="GO:0042645">
    <property type="term" value="C:mitochondrial nucleoid"/>
    <property type="evidence" value="ECO:0007669"/>
    <property type="project" value="UniProtKB-SubCell"/>
</dbReference>
<dbReference type="Pfam" id="PF20180">
    <property type="entry name" value="UQCC2_CBP6"/>
    <property type="match status" value="1"/>
</dbReference>
<keyword evidence="2" id="KW-0809">Transit peptide</keyword>
<name>A0A6M2DD41_XENCH</name>
<protein>
    <recommendedName>
        <fullName evidence="6">Mitochondrial nucleoid factor 1</fullName>
    </recommendedName>
    <alternativeName>
        <fullName evidence="5">Mitochondrial protein M19</fullName>
    </alternativeName>
</protein>
<dbReference type="PANTHER" id="PTHR34260">
    <property type="entry name" value="UBIQUINOL-CYTOCHROME-C REDUCTASE COMPLEX ASSEMBLY FACTOR 2"/>
    <property type="match status" value="1"/>
</dbReference>
<evidence type="ECO:0000256" key="3">
    <source>
        <dbReference type="ARBA" id="ARBA00023128"/>
    </source>
</evidence>
<dbReference type="InterPro" id="IPR037698">
    <property type="entry name" value="UQCC2"/>
</dbReference>